<evidence type="ECO:0000313" key="3">
    <source>
        <dbReference type="EMBL" id="AJQ17024.1"/>
    </source>
</evidence>
<keyword evidence="2" id="KW-0645">Protease</keyword>
<dbReference type="InterPro" id="IPR058233">
    <property type="entry name" value="VanXY"/>
</dbReference>
<dbReference type="InterPro" id="IPR003709">
    <property type="entry name" value="VanY-like_core_dom"/>
</dbReference>
<evidence type="ECO:0000259" key="1">
    <source>
        <dbReference type="Pfam" id="PF02557"/>
    </source>
</evidence>
<reference evidence="2" key="3">
    <citation type="journal article" date="2014" name="N. Engl. J. Med.">
        <title>Two cases of invasive vancomycin-resistant group B streptococcus infection.</title>
        <authorList>
            <person name="Park C."/>
            <person name="Nichols M."/>
            <person name="Schrag S.J."/>
        </authorList>
    </citation>
    <scope>NUCLEOTIDE SEQUENCE</scope>
    <source>
        <strain evidence="2">GBS-NY</strain>
    </source>
</reference>
<dbReference type="SMR" id="A0A089WZ64"/>
<dbReference type="InterPro" id="IPR052179">
    <property type="entry name" value="DD-CPase-like"/>
</dbReference>
<dbReference type="RefSeq" id="WP_063856782.1">
    <property type="nucleotide sequence ID" value="NZ_CP007570.1"/>
</dbReference>
<dbReference type="NCBIfam" id="NF000149">
    <property type="entry name" value="vanXY_G"/>
    <property type="match status" value="1"/>
</dbReference>
<dbReference type="AlphaFoldDB" id="A0A089WZ64"/>
<accession>A0A089WZ64</accession>
<protein>
    <submittedName>
        <fullName evidence="2">Bifunctional D,D-dipeptidase/D,D-carboxypeptidase</fullName>
    </submittedName>
    <submittedName>
        <fullName evidence="3">VanXY</fullName>
    </submittedName>
</protein>
<reference evidence="3" key="1">
    <citation type="submission" date="2013-09" db="EMBL/GenBank/DDBJ databases">
        <title>Emergence of vanG-mediated vancomycin-resistant Streptococcus agalactiae and Streptococcus anginosus.</title>
        <authorList>
            <person name="Beall B."/>
            <person name="Sammons S."/>
            <person name="Frace M."/>
            <person name="Knipe K."/>
            <person name="Srinivasan V."/>
        </authorList>
    </citation>
    <scope>NUCLEOTIDE SEQUENCE</scope>
    <source>
        <strain evidence="3">2113</strain>
    </source>
</reference>
<dbReference type="Gene3D" id="3.30.1380.10">
    <property type="match status" value="1"/>
</dbReference>
<keyword evidence="2" id="KW-0121">Carboxypeptidase</keyword>
<dbReference type="PANTHER" id="PTHR34385">
    <property type="entry name" value="D-ALANYL-D-ALANINE CARBOXYPEPTIDASE"/>
    <property type="match status" value="1"/>
</dbReference>
<proteinExistence type="predicted"/>
<gene>
    <name evidence="2" type="primary">vanXY</name>
</gene>
<name>A0A089WZ64_STRAG</name>
<dbReference type="GO" id="GO:0006508">
    <property type="term" value="P:proteolysis"/>
    <property type="evidence" value="ECO:0007669"/>
    <property type="project" value="InterPro"/>
</dbReference>
<dbReference type="PANTHER" id="PTHR34385:SF1">
    <property type="entry name" value="PEPTIDOGLYCAN L-ALANYL-D-GLUTAMATE ENDOPEPTIDASE CWLK"/>
    <property type="match status" value="1"/>
</dbReference>
<dbReference type="SUPFAM" id="SSF55166">
    <property type="entry name" value="Hedgehog/DD-peptidase"/>
    <property type="match status" value="1"/>
</dbReference>
<dbReference type="Gene3D" id="3.30.200.180">
    <property type="match status" value="1"/>
</dbReference>
<evidence type="ECO:0000313" key="2">
    <source>
        <dbReference type="EMBL" id="AIR95935.1"/>
    </source>
</evidence>
<dbReference type="EMBL" id="KF697366">
    <property type="protein sequence ID" value="AJQ17024.1"/>
    <property type="molecule type" value="Genomic_DNA"/>
</dbReference>
<feature type="domain" description="D-alanyl-D-alanine carboxypeptidase-like core" evidence="1">
    <location>
        <begin position="46"/>
        <end position="172"/>
    </location>
</feature>
<organism evidence="2">
    <name type="scientific">Streptococcus agalactiae</name>
    <dbReference type="NCBI Taxonomy" id="1311"/>
    <lineage>
        <taxon>Bacteria</taxon>
        <taxon>Bacillati</taxon>
        <taxon>Bacillota</taxon>
        <taxon>Bacilli</taxon>
        <taxon>Lactobacillales</taxon>
        <taxon>Streptococcaceae</taxon>
        <taxon>Streptococcus</taxon>
    </lineage>
</organism>
<dbReference type="InterPro" id="IPR009045">
    <property type="entry name" value="Zn_M74/Hedgehog-like"/>
</dbReference>
<dbReference type="NCBIfam" id="NF000380">
    <property type="entry name" value="vanXY"/>
    <property type="match status" value="1"/>
</dbReference>
<keyword evidence="2" id="KW-0378">Hydrolase</keyword>
<reference evidence="2" key="2">
    <citation type="submission" date="2013-10" db="EMBL/GenBank/DDBJ databases">
        <authorList>
            <person name="Beall B."/>
        </authorList>
    </citation>
    <scope>NUCLEOTIDE SEQUENCE</scope>
    <source>
        <strain evidence="2">GBS-NY</strain>
    </source>
</reference>
<dbReference type="CDD" id="cd14849">
    <property type="entry name" value="DD-dipeptidase_VanXYc"/>
    <property type="match status" value="1"/>
</dbReference>
<dbReference type="EMBL" id="KF722997">
    <property type="protein sequence ID" value="AIR95935.1"/>
    <property type="molecule type" value="Genomic_DNA"/>
</dbReference>
<sequence length="254" mass="29494">MMKTIELEKEEIYCGNLLLVNKNYPLRDNNVKGLVPADIRFPNILMKRDVANVLQLIFEKISAGNSIVPVSGYRSLEEQTAIYDGSLKDNGEDFTRKYVALPNHSEHQTGLAIDLGLNKKDIDFIRPDFPYDGICDEFRRAAPDYGFTQRYARDKEEITGISHEPWHFRYVGYPHSKIMQENGFSLEEYTQFIKAYLEDNKYLFEQAHRAEIEIYYVPAKDDKTLIKIPENCVYQISGNNIDGFVVTIWRKTDD</sequence>
<dbReference type="GO" id="GO:0004180">
    <property type="term" value="F:carboxypeptidase activity"/>
    <property type="evidence" value="ECO:0007669"/>
    <property type="project" value="UniProtKB-KW"/>
</dbReference>
<dbReference type="Pfam" id="PF02557">
    <property type="entry name" value="VanY"/>
    <property type="match status" value="1"/>
</dbReference>